<dbReference type="Proteomes" id="UP001501447">
    <property type="component" value="Unassembled WGS sequence"/>
</dbReference>
<accession>A0ABP6CRU8</accession>
<reference evidence="3" key="1">
    <citation type="journal article" date="2019" name="Int. J. Syst. Evol. Microbiol.">
        <title>The Global Catalogue of Microorganisms (GCM) 10K type strain sequencing project: providing services to taxonomists for standard genome sequencing and annotation.</title>
        <authorList>
            <consortium name="The Broad Institute Genomics Platform"/>
            <consortium name="The Broad Institute Genome Sequencing Center for Infectious Disease"/>
            <person name="Wu L."/>
            <person name="Ma J."/>
        </authorList>
    </citation>
    <scope>NUCLEOTIDE SEQUENCE [LARGE SCALE GENOMIC DNA]</scope>
    <source>
        <strain evidence="3">JCM 16373</strain>
    </source>
</reference>
<feature type="compositionally biased region" description="Polar residues" evidence="1">
    <location>
        <begin position="88"/>
        <end position="102"/>
    </location>
</feature>
<name>A0ABP6CRU8_9ACTN</name>
<dbReference type="EMBL" id="BAAARJ010000014">
    <property type="protein sequence ID" value="GAA2624863.1"/>
    <property type="molecule type" value="Genomic_DNA"/>
</dbReference>
<evidence type="ECO:0000313" key="2">
    <source>
        <dbReference type="EMBL" id="GAA2624863.1"/>
    </source>
</evidence>
<feature type="compositionally biased region" description="Basic and acidic residues" evidence="1">
    <location>
        <begin position="108"/>
        <end position="118"/>
    </location>
</feature>
<protein>
    <submittedName>
        <fullName evidence="2">Uncharacterized protein</fullName>
    </submittedName>
</protein>
<sequence length="176" mass="19230">MPDSWGRSQPPRSRRWAAASKAPRGLSPIPEYPSDPYTYQRRTPSAPARDGHPGQGAFLNPRPVPIRPGIETRQMPDSPGSPDSRDSAGQTPEPSEIGTSHSYDSDGPFDRLRKEVTRSAKGLLPGWGKGTRKTGTGAPQKSSPLRRPKAERNVLRKPPQPQLAEAAAQRKGSKRR</sequence>
<evidence type="ECO:0000313" key="3">
    <source>
        <dbReference type="Proteomes" id="UP001501447"/>
    </source>
</evidence>
<feature type="compositionally biased region" description="Polar residues" evidence="1">
    <location>
        <begin position="1"/>
        <end position="11"/>
    </location>
</feature>
<comment type="caution">
    <text evidence="2">The sequence shown here is derived from an EMBL/GenBank/DDBJ whole genome shotgun (WGS) entry which is preliminary data.</text>
</comment>
<feature type="region of interest" description="Disordered" evidence="1">
    <location>
        <begin position="1"/>
        <end position="176"/>
    </location>
</feature>
<organism evidence="2 3">
    <name type="scientific">Streptomyces axinellae</name>
    <dbReference type="NCBI Taxonomy" id="552788"/>
    <lineage>
        <taxon>Bacteria</taxon>
        <taxon>Bacillati</taxon>
        <taxon>Actinomycetota</taxon>
        <taxon>Actinomycetes</taxon>
        <taxon>Kitasatosporales</taxon>
        <taxon>Streptomycetaceae</taxon>
        <taxon>Streptomyces</taxon>
    </lineage>
</organism>
<evidence type="ECO:0000256" key="1">
    <source>
        <dbReference type="SAM" id="MobiDB-lite"/>
    </source>
</evidence>
<keyword evidence="3" id="KW-1185">Reference proteome</keyword>
<gene>
    <name evidence="2" type="ORF">GCM10009863_44290</name>
</gene>
<proteinExistence type="predicted"/>